<dbReference type="EMBL" id="GGMR01005687">
    <property type="protein sequence ID" value="MBY18306.1"/>
    <property type="molecule type" value="Transcribed_RNA"/>
</dbReference>
<sequence length="126" mass="14561">MPRADFVTDNSGTSRGLAWIQTRDLRIYSCYNSRNDTDSNFAAFLADLERSVRFADPHCSIIIGGNLNAWSQEWGSVRNDARAEQLADLTASLLSPSRNWRYAYLHTDDHHHRLDFFPPHIDRRHT</sequence>
<dbReference type="InterPro" id="IPR036691">
    <property type="entry name" value="Endo/exonu/phosph_ase_sf"/>
</dbReference>
<proteinExistence type="predicted"/>
<evidence type="ECO:0000313" key="2">
    <source>
        <dbReference type="EMBL" id="MBY18306.1"/>
    </source>
</evidence>
<dbReference type="Pfam" id="PF14529">
    <property type="entry name" value="Exo_endo_phos_2"/>
    <property type="match status" value="1"/>
</dbReference>
<evidence type="ECO:0000259" key="1">
    <source>
        <dbReference type="Pfam" id="PF14529"/>
    </source>
</evidence>
<dbReference type="InterPro" id="IPR005135">
    <property type="entry name" value="Endo/exonuclease/phosphatase"/>
</dbReference>
<organism evidence="2">
    <name type="scientific">Schizaphis graminum</name>
    <name type="common">Green bug aphid</name>
    <dbReference type="NCBI Taxonomy" id="13262"/>
    <lineage>
        <taxon>Eukaryota</taxon>
        <taxon>Metazoa</taxon>
        <taxon>Ecdysozoa</taxon>
        <taxon>Arthropoda</taxon>
        <taxon>Hexapoda</taxon>
        <taxon>Insecta</taxon>
        <taxon>Pterygota</taxon>
        <taxon>Neoptera</taxon>
        <taxon>Paraneoptera</taxon>
        <taxon>Hemiptera</taxon>
        <taxon>Sternorrhyncha</taxon>
        <taxon>Aphidomorpha</taxon>
        <taxon>Aphidoidea</taxon>
        <taxon>Aphididae</taxon>
        <taxon>Aphidini</taxon>
        <taxon>Schizaphis</taxon>
    </lineage>
</organism>
<protein>
    <recommendedName>
        <fullName evidence="1">Endonuclease/exonuclease/phosphatase domain-containing protein</fullName>
    </recommendedName>
</protein>
<dbReference type="SUPFAM" id="SSF56219">
    <property type="entry name" value="DNase I-like"/>
    <property type="match status" value="1"/>
</dbReference>
<dbReference type="GO" id="GO:0003824">
    <property type="term" value="F:catalytic activity"/>
    <property type="evidence" value="ECO:0007669"/>
    <property type="project" value="InterPro"/>
</dbReference>
<dbReference type="AlphaFoldDB" id="A0A2S2NNH1"/>
<name>A0A2S2NNH1_SCHGA</name>
<accession>A0A2S2NNH1</accession>
<gene>
    <name evidence="2" type="ORF">g.75687</name>
</gene>
<reference evidence="2" key="1">
    <citation type="submission" date="2018-04" db="EMBL/GenBank/DDBJ databases">
        <title>Transcriptome of Schizaphis graminum biotype I.</title>
        <authorList>
            <person name="Scully E.D."/>
            <person name="Geib S.M."/>
            <person name="Palmer N.A."/>
            <person name="Koch K."/>
            <person name="Bradshaw J."/>
            <person name="Heng-Moss T."/>
            <person name="Sarath G."/>
        </authorList>
    </citation>
    <scope>NUCLEOTIDE SEQUENCE</scope>
</reference>
<dbReference type="Gene3D" id="3.60.10.10">
    <property type="entry name" value="Endonuclease/exonuclease/phosphatase"/>
    <property type="match status" value="1"/>
</dbReference>
<feature type="domain" description="Endonuclease/exonuclease/phosphatase" evidence="1">
    <location>
        <begin position="25"/>
        <end position="91"/>
    </location>
</feature>